<gene>
    <name evidence="1" type="ORF">TrVE_jg1465</name>
</gene>
<organism evidence="1 2">
    <name type="scientific">Triparma verrucosa</name>
    <dbReference type="NCBI Taxonomy" id="1606542"/>
    <lineage>
        <taxon>Eukaryota</taxon>
        <taxon>Sar</taxon>
        <taxon>Stramenopiles</taxon>
        <taxon>Ochrophyta</taxon>
        <taxon>Bolidophyceae</taxon>
        <taxon>Parmales</taxon>
        <taxon>Triparmaceae</taxon>
        <taxon>Triparma</taxon>
    </lineage>
</organism>
<dbReference type="Proteomes" id="UP001165160">
    <property type="component" value="Unassembled WGS sequence"/>
</dbReference>
<dbReference type="EMBL" id="BRXX01000039">
    <property type="protein sequence ID" value="GMH84569.1"/>
    <property type="molecule type" value="Genomic_DNA"/>
</dbReference>
<keyword evidence="2" id="KW-1185">Reference proteome</keyword>
<sequence length="154" mass="16533">MPFRAPPSTTSLRSFTFFPTPTTLQGLTCPTPTTLTISLRSRLTTVPLTSILSEPSKVNPNPLPPSHDHLGDITLSFDGTKIIGPAEAAGGISGQSVHVAGRIIEYDSSTLKTLGSYETSQDHIPWVGINPSDGILYSSEFDNLSIKFKEDLCT</sequence>
<comment type="caution">
    <text evidence="1">The sequence shown here is derived from an EMBL/GenBank/DDBJ whole genome shotgun (WGS) entry which is preliminary data.</text>
</comment>
<dbReference type="AlphaFoldDB" id="A0A9W7B5M7"/>
<reference evidence="2" key="1">
    <citation type="journal article" date="2023" name="Commun. Biol.">
        <title>Genome analysis of Parmales, the sister group of diatoms, reveals the evolutionary specialization of diatoms from phago-mixotrophs to photoautotrophs.</title>
        <authorList>
            <person name="Ban H."/>
            <person name="Sato S."/>
            <person name="Yoshikawa S."/>
            <person name="Yamada K."/>
            <person name="Nakamura Y."/>
            <person name="Ichinomiya M."/>
            <person name="Sato N."/>
            <person name="Blanc-Mathieu R."/>
            <person name="Endo H."/>
            <person name="Kuwata A."/>
            <person name="Ogata H."/>
        </authorList>
    </citation>
    <scope>NUCLEOTIDE SEQUENCE [LARGE SCALE GENOMIC DNA]</scope>
    <source>
        <strain evidence="2">NIES 3699</strain>
    </source>
</reference>
<name>A0A9W7B5M7_9STRA</name>
<proteinExistence type="predicted"/>
<evidence type="ECO:0000313" key="2">
    <source>
        <dbReference type="Proteomes" id="UP001165160"/>
    </source>
</evidence>
<protein>
    <submittedName>
        <fullName evidence="1">Uncharacterized protein</fullName>
    </submittedName>
</protein>
<accession>A0A9W7B5M7</accession>
<evidence type="ECO:0000313" key="1">
    <source>
        <dbReference type="EMBL" id="GMH84569.1"/>
    </source>
</evidence>